<dbReference type="EMBL" id="JAOWKX010000011">
    <property type="protein sequence ID" value="MCV2886434.1"/>
    <property type="molecule type" value="Genomic_DNA"/>
</dbReference>
<keyword evidence="1" id="KW-1133">Transmembrane helix</keyword>
<keyword evidence="1" id="KW-0472">Membrane</keyword>
<dbReference type="Pfam" id="PF11127">
    <property type="entry name" value="YgaP-like_TM"/>
    <property type="match status" value="1"/>
</dbReference>
<comment type="caution">
    <text evidence="3">The sequence shown here is derived from an EMBL/GenBank/DDBJ whole genome shotgun (WGS) entry which is preliminary data.</text>
</comment>
<organism evidence="3 4">
    <name type="scientific">Fluctibacter corallii</name>
    <dbReference type="NCBI Taxonomy" id="2984329"/>
    <lineage>
        <taxon>Bacteria</taxon>
        <taxon>Pseudomonadati</taxon>
        <taxon>Pseudomonadota</taxon>
        <taxon>Gammaproteobacteria</taxon>
        <taxon>Alteromonadales</taxon>
        <taxon>Alteromonadaceae</taxon>
        <taxon>Fluctibacter</taxon>
    </lineage>
</organism>
<gene>
    <name evidence="3" type="ORF">OE749_17195</name>
</gene>
<evidence type="ECO:0000256" key="1">
    <source>
        <dbReference type="SAM" id="Phobius"/>
    </source>
</evidence>
<dbReference type="RefSeq" id="WP_263713721.1">
    <property type="nucleotide sequence ID" value="NZ_JAOWKX010000011.1"/>
</dbReference>
<protein>
    <submittedName>
        <fullName evidence="3">DUF2892 domain-containing protein</fullName>
    </submittedName>
</protein>
<reference evidence="3 4" key="1">
    <citation type="submission" date="2022-10" db="EMBL/GenBank/DDBJ databases">
        <title>Aestuariibacter sp. AA17 isolated from Montipora capitata coral fragment.</title>
        <authorList>
            <person name="Emsley S.A."/>
            <person name="Pfannmuller K.M."/>
            <person name="Loughran R.M."/>
            <person name="Shlafstein M."/>
            <person name="Papke E."/>
            <person name="Saw J.H."/>
            <person name="Ushijima B."/>
            <person name="Videau P."/>
        </authorList>
    </citation>
    <scope>NUCLEOTIDE SEQUENCE [LARGE SCALE GENOMIC DNA]</scope>
    <source>
        <strain evidence="3 4">AA17</strain>
    </source>
</reference>
<proteinExistence type="predicted"/>
<accession>A0ABT3ACT3</accession>
<name>A0ABT3ACT3_9ALTE</name>
<sequence length="77" mass="8324">MKQNVGILDTAIRSIIACVLLTLAVQDMYSTATNVALVIVGLALWVSCSTGVCYIYKMLGIDTYPDFSDDSYAGTHK</sequence>
<evidence type="ECO:0000259" key="2">
    <source>
        <dbReference type="Pfam" id="PF11127"/>
    </source>
</evidence>
<dbReference type="InterPro" id="IPR021309">
    <property type="entry name" value="YgaP-like_TM"/>
</dbReference>
<feature type="domain" description="Inner membrane protein YgaP-like transmembrane" evidence="2">
    <location>
        <begin position="1"/>
        <end position="65"/>
    </location>
</feature>
<dbReference type="Proteomes" id="UP001652504">
    <property type="component" value="Unassembled WGS sequence"/>
</dbReference>
<feature type="transmembrane region" description="Helical" evidence="1">
    <location>
        <begin position="12"/>
        <end position="29"/>
    </location>
</feature>
<keyword evidence="1" id="KW-0812">Transmembrane</keyword>
<evidence type="ECO:0000313" key="3">
    <source>
        <dbReference type="EMBL" id="MCV2886434.1"/>
    </source>
</evidence>
<keyword evidence="4" id="KW-1185">Reference proteome</keyword>
<feature type="transmembrane region" description="Helical" evidence="1">
    <location>
        <begin position="35"/>
        <end position="56"/>
    </location>
</feature>
<evidence type="ECO:0000313" key="4">
    <source>
        <dbReference type="Proteomes" id="UP001652504"/>
    </source>
</evidence>